<reference evidence="1 2" key="1">
    <citation type="submission" date="2020-07" db="EMBL/GenBank/DDBJ databases">
        <title>Comparative genomics of pyrophilous fungi reveals a link between fire events and developmental genes.</title>
        <authorList>
            <consortium name="DOE Joint Genome Institute"/>
            <person name="Steindorff A.S."/>
            <person name="Carver A."/>
            <person name="Calhoun S."/>
            <person name="Stillman K."/>
            <person name="Liu H."/>
            <person name="Lipzen A."/>
            <person name="Pangilinan J."/>
            <person name="Labutti K."/>
            <person name="Bruns T.D."/>
            <person name="Grigoriev I.V."/>
        </authorList>
    </citation>
    <scope>NUCLEOTIDE SEQUENCE [LARGE SCALE GENOMIC DNA]</scope>
    <source>
        <strain evidence="1 2">CBS 144469</strain>
    </source>
</reference>
<keyword evidence="2" id="KW-1185">Reference proteome</keyword>
<gene>
    <name evidence="1" type="ORF">DFP72DRAFT_1079564</name>
</gene>
<sequence length="274" mass="31767">MTVYLYIPVLIVFLIERSPVNFNILCFFPLPTLRTSNISSQPESPKDSGDMEFHIPPAHWGCSGAEEWHELLDMLSVRTYEAMRSFERYDGDDAFEIWHAWLEAELGVAQSVFAFAMLYAEGAIRHPPWLRTAVELLEGEHRVKMDRVAFRRNHARYATKFFSQLPADSTPPGLSWWRWHAEKLNDLPLPQKVISEQALDTWRNHVERRPPMKTGASLRRDLEAVQHGEILVDNHLGWLKKSLESLEACLRRAEVHRDGHEELLVSTLFSSPWL</sequence>
<dbReference type="Proteomes" id="UP000521943">
    <property type="component" value="Unassembled WGS sequence"/>
</dbReference>
<dbReference type="EMBL" id="JACGCI010000136">
    <property type="protein sequence ID" value="KAF6743744.1"/>
    <property type="molecule type" value="Genomic_DNA"/>
</dbReference>
<evidence type="ECO:0000313" key="2">
    <source>
        <dbReference type="Proteomes" id="UP000521943"/>
    </source>
</evidence>
<proteinExistence type="predicted"/>
<organism evidence="1 2">
    <name type="scientific">Ephemerocybe angulata</name>
    <dbReference type="NCBI Taxonomy" id="980116"/>
    <lineage>
        <taxon>Eukaryota</taxon>
        <taxon>Fungi</taxon>
        <taxon>Dikarya</taxon>
        <taxon>Basidiomycota</taxon>
        <taxon>Agaricomycotina</taxon>
        <taxon>Agaricomycetes</taxon>
        <taxon>Agaricomycetidae</taxon>
        <taxon>Agaricales</taxon>
        <taxon>Agaricineae</taxon>
        <taxon>Psathyrellaceae</taxon>
        <taxon>Ephemerocybe</taxon>
    </lineage>
</organism>
<protein>
    <submittedName>
        <fullName evidence="1">Uncharacterized protein</fullName>
    </submittedName>
</protein>
<name>A0A8H6HB71_9AGAR</name>
<dbReference type="OrthoDB" id="10268823at2759"/>
<dbReference type="AlphaFoldDB" id="A0A8H6HB71"/>
<accession>A0A8H6HB71</accession>
<comment type="caution">
    <text evidence="1">The sequence shown here is derived from an EMBL/GenBank/DDBJ whole genome shotgun (WGS) entry which is preliminary data.</text>
</comment>
<evidence type="ECO:0000313" key="1">
    <source>
        <dbReference type="EMBL" id="KAF6743744.1"/>
    </source>
</evidence>